<accession>A0ABS4GGH8</accession>
<evidence type="ECO:0000313" key="2">
    <source>
        <dbReference type="EMBL" id="MBP1926732.1"/>
    </source>
</evidence>
<proteinExistence type="predicted"/>
<organism evidence="2 3">
    <name type="scientific">Sedimentibacter acidaminivorans</name>
    <dbReference type="NCBI Taxonomy" id="913099"/>
    <lineage>
        <taxon>Bacteria</taxon>
        <taxon>Bacillati</taxon>
        <taxon>Bacillota</taxon>
        <taxon>Tissierellia</taxon>
        <taxon>Sedimentibacter</taxon>
    </lineage>
</organism>
<evidence type="ECO:0000313" key="3">
    <source>
        <dbReference type="Proteomes" id="UP001519342"/>
    </source>
</evidence>
<keyword evidence="3" id="KW-1185">Reference proteome</keyword>
<keyword evidence="1" id="KW-1133">Transmembrane helix</keyword>
<dbReference type="Proteomes" id="UP001519342">
    <property type="component" value="Unassembled WGS sequence"/>
</dbReference>
<dbReference type="RefSeq" id="WP_209512461.1">
    <property type="nucleotide sequence ID" value="NZ_JAGGKS010000008.1"/>
</dbReference>
<dbReference type="EMBL" id="JAGGKS010000008">
    <property type="protein sequence ID" value="MBP1926732.1"/>
    <property type="molecule type" value="Genomic_DNA"/>
</dbReference>
<name>A0ABS4GGH8_9FIRM</name>
<sequence>MLLVVALALIIIDIIPKKKLRHKRTIKTIMQSISKMLSAIQYKEGSKKYEELKNYLKKAGLDITPEEYQTMTILMPTIITIIYTAFKILNYINFMVNTKEIKKVAEILQDPSLLDVKLNIRFLNLLLVWFITLLVVKSIPKIRISLRQAASEKETMILQTYTIMMLRTDKPTKEILKSLYERAKIFRPYLEKAINKFSTDSNRSLTELKNTVPNDNFKKICIALEQSLNNDKKHSIDYLENHRILIREVNRQKRMRKGIKNQIIGMLLMILPMLVFVSIIGYPIIMYTIKSIKTIPI</sequence>
<reference evidence="2 3" key="1">
    <citation type="submission" date="2021-03" db="EMBL/GenBank/DDBJ databases">
        <title>Genomic Encyclopedia of Type Strains, Phase IV (KMG-IV): sequencing the most valuable type-strain genomes for metagenomic binning, comparative biology and taxonomic classification.</title>
        <authorList>
            <person name="Goeker M."/>
        </authorList>
    </citation>
    <scope>NUCLEOTIDE SEQUENCE [LARGE SCALE GENOMIC DNA]</scope>
    <source>
        <strain evidence="2 3">DSM 24004</strain>
    </source>
</reference>
<evidence type="ECO:0008006" key="4">
    <source>
        <dbReference type="Google" id="ProtNLM"/>
    </source>
</evidence>
<gene>
    <name evidence="2" type="ORF">J2Z76_002602</name>
</gene>
<keyword evidence="1" id="KW-0812">Transmembrane</keyword>
<comment type="caution">
    <text evidence="2">The sequence shown here is derived from an EMBL/GenBank/DDBJ whole genome shotgun (WGS) entry which is preliminary data.</text>
</comment>
<feature type="transmembrane region" description="Helical" evidence="1">
    <location>
        <begin position="263"/>
        <end position="285"/>
    </location>
</feature>
<keyword evidence="1" id="KW-0472">Membrane</keyword>
<evidence type="ECO:0000256" key="1">
    <source>
        <dbReference type="SAM" id="Phobius"/>
    </source>
</evidence>
<protein>
    <recommendedName>
        <fullName evidence="4">Type II secretion system protein GspF domain-containing protein</fullName>
    </recommendedName>
</protein>